<protein>
    <submittedName>
        <fullName evidence="1">Uncharacterized protein</fullName>
    </submittedName>
</protein>
<accession>A0A286RCX8</accession>
<gene>
    <name evidence="1" type="ORF">THTE_1208</name>
</gene>
<keyword evidence="2" id="KW-1185">Reference proteome</keyword>
<evidence type="ECO:0000313" key="1">
    <source>
        <dbReference type="EMBL" id="ASV73810.1"/>
    </source>
</evidence>
<dbReference type="EMBL" id="CP018477">
    <property type="protein sequence ID" value="ASV73810.1"/>
    <property type="molecule type" value="Genomic_DNA"/>
</dbReference>
<reference evidence="1 2" key="1">
    <citation type="journal article" name="Front. Microbiol.">
        <title>Sugar Metabolism of the First Thermophilic Planctomycete Thermogutta terrifontis: Comparative Genomic and Transcriptomic Approaches.</title>
        <authorList>
            <person name="Elcheninov A.G."/>
            <person name="Menzel P."/>
            <person name="Gudbergsdottir S.R."/>
            <person name="Slesarev A.I."/>
            <person name="Kadnikov V.V."/>
            <person name="Krogh A."/>
            <person name="Bonch-Osmolovskaya E.A."/>
            <person name="Peng X."/>
            <person name="Kublanov I.V."/>
        </authorList>
    </citation>
    <scope>NUCLEOTIDE SEQUENCE [LARGE SCALE GENOMIC DNA]</scope>
    <source>
        <strain evidence="1 2">R1</strain>
    </source>
</reference>
<dbReference type="AlphaFoldDB" id="A0A286RCX8"/>
<name>A0A286RCX8_9BACT</name>
<evidence type="ECO:0000313" key="2">
    <source>
        <dbReference type="Proteomes" id="UP000215086"/>
    </source>
</evidence>
<dbReference type="KEGG" id="ttf:THTE_1208"/>
<dbReference type="Proteomes" id="UP000215086">
    <property type="component" value="Chromosome"/>
</dbReference>
<sequence length="47" mass="5568">MIRHRATDLTSGSLREIVRRRTLVVLPAKHLKSPRWVKAEAFTEKRR</sequence>
<organism evidence="1 2">
    <name type="scientific">Thermogutta terrifontis</name>
    <dbReference type="NCBI Taxonomy" id="1331910"/>
    <lineage>
        <taxon>Bacteria</taxon>
        <taxon>Pseudomonadati</taxon>
        <taxon>Planctomycetota</taxon>
        <taxon>Planctomycetia</taxon>
        <taxon>Pirellulales</taxon>
        <taxon>Thermoguttaceae</taxon>
        <taxon>Thermogutta</taxon>
    </lineage>
</organism>
<proteinExistence type="predicted"/>